<name>A0A0E3WWP8_METBA</name>
<dbReference type="InterPro" id="IPR035986">
    <property type="entry name" value="PKD_dom_sf"/>
</dbReference>
<dbReference type="SUPFAM" id="SSF51126">
    <property type="entry name" value="Pectin lyase-like"/>
    <property type="match status" value="1"/>
</dbReference>
<dbReference type="Gene3D" id="2.160.20.10">
    <property type="entry name" value="Single-stranded right-handed beta-helix, Pectin lyase-like"/>
    <property type="match status" value="1"/>
</dbReference>
<dbReference type="PANTHER" id="PTHR36842">
    <property type="entry name" value="PROTEIN TOLB HOMOLOG"/>
    <property type="match status" value="1"/>
</dbReference>
<organism evidence="2 3">
    <name type="scientific">Methanosarcina barkeri 3</name>
    <dbReference type="NCBI Taxonomy" id="1434107"/>
    <lineage>
        <taxon>Archaea</taxon>
        <taxon>Methanobacteriati</taxon>
        <taxon>Methanobacteriota</taxon>
        <taxon>Stenosarchaea group</taxon>
        <taxon>Methanomicrobia</taxon>
        <taxon>Methanosarcinales</taxon>
        <taxon>Methanosarcinaceae</taxon>
        <taxon>Methanosarcina</taxon>
    </lineage>
</organism>
<evidence type="ECO:0000313" key="2">
    <source>
        <dbReference type="EMBL" id="AKB81840.1"/>
    </source>
</evidence>
<dbReference type="NCBIfam" id="TIGR04275">
    <property type="entry name" value="beta_prop_Msarc"/>
    <property type="match status" value="6"/>
</dbReference>
<dbReference type="OrthoDB" id="146042at2157"/>
<dbReference type="Pfam" id="PF18911">
    <property type="entry name" value="PKD_4"/>
    <property type="match status" value="3"/>
</dbReference>
<dbReference type="Gene3D" id="2.60.40.10">
    <property type="entry name" value="Immunoglobulins"/>
    <property type="match status" value="3"/>
</dbReference>
<accession>A0A0E3WWP8</accession>
<dbReference type="Gene3D" id="2.120.10.30">
    <property type="entry name" value="TolB, C-terminal domain"/>
    <property type="match status" value="1"/>
</dbReference>
<dbReference type="SUPFAM" id="SSF63829">
    <property type="entry name" value="Calcium-dependent phosphotriesterase"/>
    <property type="match status" value="1"/>
</dbReference>
<dbReference type="InterPro" id="IPR006626">
    <property type="entry name" value="PbH1"/>
</dbReference>
<dbReference type="PATRIC" id="fig|1434107.4.peg.1658"/>
<dbReference type="KEGG" id="mbak:MSBR3_1262"/>
<proteinExistence type="predicted"/>
<dbReference type="NCBIfam" id="TIGR03804">
    <property type="entry name" value="para_beta_helix"/>
    <property type="match status" value="1"/>
</dbReference>
<dbReference type="InterPro" id="IPR027618">
    <property type="entry name" value="Beta_prop_Msarc"/>
</dbReference>
<feature type="domain" description="PKD" evidence="1">
    <location>
        <begin position="514"/>
        <end position="555"/>
    </location>
</feature>
<dbReference type="Proteomes" id="UP000033066">
    <property type="component" value="Chromosome"/>
</dbReference>
<dbReference type="PROSITE" id="PS50093">
    <property type="entry name" value="PKD"/>
    <property type="match status" value="3"/>
</dbReference>
<dbReference type="InterPro" id="IPR022409">
    <property type="entry name" value="PKD/Chitinase_dom"/>
</dbReference>
<dbReference type="PANTHER" id="PTHR36842:SF1">
    <property type="entry name" value="PROTEIN TOLB"/>
    <property type="match status" value="1"/>
</dbReference>
<dbReference type="EMBL" id="CP009517">
    <property type="protein sequence ID" value="AKB81840.1"/>
    <property type="molecule type" value="Genomic_DNA"/>
</dbReference>
<gene>
    <name evidence="2" type="ORF">MSBR3_1262</name>
</gene>
<dbReference type="GeneID" id="24788788"/>
<reference evidence="2" key="1">
    <citation type="submission" date="2014-07" db="EMBL/GenBank/DDBJ databases">
        <title>Methanogenic archaea and the global carbon cycle.</title>
        <authorList>
            <person name="Henriksen J.R."/>
            <person name="Luke J."/>
            <person name="Reinhart S."/>
            <person name="Benedict M.N."/>
            <person name="Youngblut N.D."/>
            <person name="Metcalf M.E."/>
            <person name="Whitaker R.J."/>
            <person name="Metcalf W.W."/>
        </authorList>
    </citation>
    <scope>NUCLEOTIDE SEQUENCE [LARGE SCALE GENOMIC DNA]</scope>
    <source>
        <strain evidence="2">3</strain>
    </source>
</reference>
<dbReference type="InterPro" id="IPR013783">
    <property type="entry name" value="Ig-like_fold"/>
</dbReference>
<dbReference type="AlphaFoldDB" id="A0A0E3WWP8"/>
<dbReference type="STRING" id="1434107.MSBR3_1262"/>
<feature type="domain" description="PKD" evidence="1">
    <location>
        <begin position="598"/>
        <end position="652"/>
    </location>
</feature>
<dbReference type="InterPro" id="IPR007742">
    <property type="entry name" value="NosD_dom"/>
</dbReference>
<protein>
    <submittedName>
        <fullName evidence="2">Cell surface protein</fullName>
    </submittedName>
</protein>
<dbReference type="SMART" id="SM00089">
    <property type="entry name" value="PKD"/>
    <property type="match status" value="3"/>
</dbReference>
<dbReference type="SUPFAM" id="SSF49299">
    <property type="entry name" value="PKD domain"/>
    <property type="match status" value="3"/>
</dbReference>
<dbReference type="SUPFAM" id="SSF69304">
    <property type="entry name" value="Tricorn protease N-terminal domain"/>
    <property type="match status" value="1"/>
</dbReference>
<dbReference type="SMART" id="SM00710">
    <property type="entry name" value="PbH1"/>
    <property type="match status" value="7"/>
</dbReference>
<dbReference type="InterPro" id="IPR000601">
    <property type="entry name" value="PKD_dom"/>
</dbReference>
<dbReference type="InterPro" id="IPR011042">
    <property type="entry name" value="6-blade_b-propeller_TolB-like"/>
</dbReference>
<feature type="domain" description="PKD" evidence="1">
    <location>
        <begin position="961"/>
        <end position="1043"/>
    </location>
</feature>
<dbReference type="InterPro" id="IPR022441">
    <property type="entry name" value="Para_beta_helix_rpt-2"/>
</dbReference>
<dbReference type="Pfam" id="PF05048">
    <property type="entry name" value="NosD"/>
    <property type="match status" value="1"/>
</dbReference>
<dbReference type="RefSeq" id="WP_048107269.1">
    <property type="nucleotide sequence ID" value="NZ_CP009517.1"/>
</dbReference>
<evidence type="ECO:0000313" key="3">
    <source>
        <dbReference type="Proteomes" id="UP000033066"/>
    </source>
</evidence>
<sequence>MGARRTIFLVTILFIAGAITDTICGHASAKEITVDDDSEADFRSIQEAVTNSYSGDVILVCPGNYNESVGVTKENISILSESQDPENTLVRSFKMGANNTTISGFSIQEGLILRKYMPTGAFAGYSYQDPIENCTVKNNILKLGIDAKVCHSFMVEKNVILSSGVRISAPDDAVISNLRISDNLIVDGSIDVYRGLNNSVLLNNTILKGCIDLVQCNGYKILENYVSNDPNAGSGGMGIALYDSDSGEIENNKIVNCSTGMHIMSGSCVINNNTLTDNGQGIMVGASLSGHSFSNNTILNSNIGIFLSGPAYVGNLAGGDSLLNGGNSLLNNTISNNNIGIFFECDSSGNLVASNRVELNNQYGVCVGDVSYEVPYNGTNWFYNNIFNNTVNFFNDESSDKSNYYTAKTINNKTGIFFATWNITKVSGTNVVCGPYLGGNYWAKPDGTGFSQNCVDSDEDGIGDLPYKINENYTDYLPLVSVSTSQESIIPIANFSTNITQDLAPVAVQFTDLSKNAILWKWDFDSDGISDSTNQNPAYTYTTPGTYIINLTVSNGKDKSSKNMEIILREAEVPPLADFKTNATAGQVPLSVQFTQLSENATSWVWDFNNDGTADSIEKNPVYVYAYPGTYTVNLTVDNIKGTSSKSSIVTVSPAQRIDGELILTEYLITTNKSITGGPDIYNDWIVWQDNRNGNWDIYMYDLNTRKEMKIITGETSQYDLDIGSGNIVWNNLRNGNQNKIYVYNVSASKETQITTNKSDKWLPAIYKDKAAWIDFRNGKSDVYMYNLSTSREIQITTSESDHKYFPSIYDDRVVWVDGDIYMYNLSTSKETQITSTESWKQKPVIHGNRIVWQDEHNGNFDIHMYDLSTKKETQIASGRVGWPVIYGNRIVYTDTRNWKTDIYMYDLPTGKETQITTSGSASGRAIYGDRIVWADSRNGLENSDIYMCTISKKESESKKPVADFSGFPNSGTAPLKVLFTDNSTGAPTSWLWDFGDGINSKHAMNATHTFTKPGTYNVTLNVTNTDGSSSIIRPGYVTVKSE</sequence>
<dbReference type="CDD" id="cd00146">
    <property type="entry name" value="PKD"/>
    <property type="match status" value="3"/>
</dbReference>
<dbReference type="InterPro" id="IPR011050">
    <property type="entry name" value="Pectin_lyase_fold/virulence"/>
</dbReference>
<dbReference type="HOGENOM" id="CLU_306671_0_0_2"/>
<evidence type="ECO:0000259" key="1">
    <source>
        <dbReference type="PROSITE" id="PS50093"/>
    </source>
</evidence>
<dbReference type="InterPro" id="IPR012334">
    <property type="entry name" value="Pectin_lyas_fold"/>
</dbReference>
<keyword evidence="3" id="KW-1185">Reference proteome</keyword>
<dbReference type="FunFam" id="2.60.40.10:FF:000270">
    <property type="entry name" value="Cell surface protein"/>
    <property type="match status" value="3"/>
</dbReference>